<evidence type="ECO:0000313" key="2">
    <source>
        <dbReference type="EMBL" id="KAJ7658535.1"/>
    </source>
</evidence>
<accession>A0AAD7CRH5</accession>
<dbReference type="PROSITE" id="PS51186">
    <property type="entry name" value="GNAT"/>
    <property type="match status" value="1"/>
</dbReference>
<dbReference type="Pfam" id="PF08445">
    <property type="entry name" value="FR47"/>
    <property type="match status" value="1"/>
</dbReference>
<comment type="caution">
    <text evidence="2">The sequence shown here is derived from an EMBL/GenBank/DDBJ whole genome shotgun (WGS) entry which is preliminary data.</text>
</comment>
<protein>
    <recommendedName>
        <fullName evidence="1">N-acetyltransferase domain-containing protein</fullName>
    </recommendedName>
</protein>
<dbReference type="EMBL" id="JARKIE010000278">
    <property type="protein sequence ID" value="KAJ7658535.1"/>
    <property type="molecule type" value="Genomic_DNA"/>
</dbReference>
<dbReference type="InterPro" id="IPR000182">
    <property type="entry name" value="GNAT_dom"/>
</dbReference>
<feature type="domain" description="N-acetyltransferase" evidence="1">
    <location>
        <begin position="182"/>
        <end position="335"/>
    </location>
</feature>
<evidence type="ECO:0000259" key="1">
    <source>
        <dbReference type="PROSITE" id="PS51186"/>
    </source>
</evidence>
<dbReference type="InterPro" id="IPR013653">
    <property type="entry name" value="GCN5-like_dom"/>
</dbReference>
<proteinExistence type="predicted"/>
<dbReference type="Gene3D" id="3.40.630.30">
    <property type="match status" value="1"/>
</dbReference>
<dbReference type="CDD" id="cd04301">
    <property type="entry name" value="NAT_SF"/>
    <property type="match status" value="1"/>
</dbReference>
<dbReference type="SUPFAM" id="SSF55729">
    <property type="entry name" value="Acyl-CoA N-acyltransferases (Nat)"/>
    <property type="match status" value="1"/>
</dbReference>
<gene>
    <name evidence="2" type="ORF">B0H17DRAFT_1096801</name>
</gene>
<dbReference type="AlphaFoldDB" id="A0AAD7CRH5"/>
<evidence type="ECO:0000313" key="3">
    <source>
        <dbReference type="Proteomes" id="UP001221757"/>
    </source>
</evidence>
<organism evidence="2 3">
    <name type="scientific">Mycena rosella</name>
    <name type="common">Pink bonnet</name>
    <name type="synonym">Agaricus rosellus</name>
    <dbReference type="NCBI Taxonomy" id="1033263"/>
    <lineage>
        <taxon>Eukaryota</taxon>
        <taxon>Fungi</taxon>
        <taxon>Dikarya</taxon>
        <taxon>Basidiomycota</taxon>
        <taxon>Agaricomycotina</taxon>
        <taxon>Agaricomycetes</taxon>
        <taxon>Agaricomycetidae</taxon>
        <taxon>Agaricales</taxon>
        <taxon>Marasmiineae</taxon>
        <taxon>Mycenaceae</taxon>
        <taxon>Mycena</taxon>
    </lineage>
</organism>
<dbReference type="GO" id="GO:0016747">
    <property type="term" value="F:acyltransferase activity, transferring groups other than amino-acyl groups"/>
    <property type="evidence" value="ECO:0007669"/>
    <property type="project" value="InterPro"/>
</dbReference>
<dbReference type="Proteomes" id="UP001221757">
    <property type="component" value="Unassembled WGS sequence"/>
</dbReference>
<sequence>MPSTTLEPYTVTYNSASALPDAVWETLQAHPENSNVILPVALKTLARERNHETAGRDQCWIVVYSAGAIDFVLSVTNGDIGTYPVFVFTTHPIHHLTSDFLLPRIIRLAEALRDAVPTTRVYSFFAPDAVTNMFVEIWHSLTGVQGYRDAYYHAKLTYCTKDSFARSGGAKRQMTIFPGLVYELRPAVESDLEAVASLCYQFAADSEPFVLTHDGALKEATTLIRNNQIWVHGIRRAGDVVEDIASIVAFTRNSDAVATISKVFTNPAWRRRGCAERLVRRVCKHLLATKQSVALYVAHNNPGATHVYDKVGFLGLKDGAAPVEGVDSWLEIGLDRTKIELGHW</sequence>
<name>A0AAD7CRH5_MYCRO</name>
<reference evidence="2" key="1">
    <citation type="submission" date="2023-03" db="EMBL/GenBank/DDBJ databases">
        <title>Massive genome expansion in bonnet fungi (Mycena s.s.) driven by repeated elements and novel gene families across ecological guilds.</title>
        <authorList>
            <consortium name="Lawrence Berkeley National Laboratory"/>
            <person name="Harder C.B."/>
            <person name="Miyauchi S."/>
            <person name="Viragh M."/>
            <person name="Kuo A."/>
            <person name="Thoen E."/>
            <person name="Andreopoulos B."/>
            <person name="Lu D."/>
            <person name="Skrede I."/>
            <person name="Drula E."/>
            <person name="Henrissat B."/>
            <person name="Morin E."/>
            <person name="Kohler A."/>
            <person name="Barry K."/>
            <person name="LaButti K."/>
            <person name="Morin E."/>
            <person name="Salamov A."/>
            <person name="Lipzen A."/>
            <person name="Mereny Z."/>
            <person name="Hegedus B."/>
            <person name="Baldrian P."/>
            <person name="Stursova M."/>
            <person name="Weitz H."/>
            <person name="Taylor A."/>
            <person name="Grigoriev I.V."/>
            <person name="Nagy L.G."/>
            <person name="Martin F."/>
            <person name="Kauserud H."/>
        </authorList>
    </citation>
    <scope>NUCLEOTIDE SEQUENCE</scope>
    <source>
        <strain evidence="2">CBHHK067</strain>
    </source>
</reference>
<keyword evidence="3" id="KW-1185">Reference proteome</keyword>
<dbReference type="InterPro" id="IPR016181">
    <property type="entry name" value="Acyl_CoA_acyltransferase"/>
</dbReference>